<dbReference type="Proteomes" id="UP001219518">
    <property type="component" value="Unassembled WGS sequence"/>
</dbReference>
<dbReference type="PIRSF" id="PIRSF000097">
    <property type="entry name" value="AKR"/>
    <property type="match status" value="1"/>
</dbReference>
<feature type="active site" description="Proton donor" evidence="4">
    <location>
        <position position="51"/>
    </location>
</feature>
<evidence type="ECO:0000256" key="4">
    <source>
        <dbReference type="PIRSR" id="PIRSR000097-1"/>
    </source>
</evidence>
<comment type="similarity">
    <text evidence="1">Belongs to the aldo/keto reductase family.</text>
</comment>
<accession>A0AAE1I1X6</accession>
<dbReference type="Pfam" id="PF00248">
    <property type="entry name" value="Aldo_ket_red"/>
    <property type="match status" value="1"/>
</dbReference>
<dbReference type="PRINTS" id="PR00069">
    <property type="entry name" value="ALDKETRDTASE"/>
</dbReference>
<evidence type="ECO:0000313" key="9">
    <source>
        <dbReference type="Proteomes" id="UP001219518"/>
    </source>
</evidence>
<evidence type="ECO:0000256" key="2">
    <source>
        <dbReference type="ARBA" id="ARBA00022857"/>
    </source>
</evidence>
<dbReference type="InterPro" id="IPR020471">
    <property type="entry name" value="AKR"/>
</dbReference>
<evidence type="ECO:0000256" key="6">
    <source>
        <dbReference type="PIRSR" id="PIRSR000097-3"/>
    </source>
</evidence>
<keyword evidence="2" id="KW-0521">NADP</keyword>
<dbReference type="Gene3D" id="3.20.20.100">
    <property type="entry name" value="NADP-dependent oxidoreductase domain"/>
    <property type="match status" value="1"/>
</dbReference>
<feature type="binding site" evidence="5">
    <location>
        <position position="114"/>
    </location>
    <ligand>
        <name>substrate</name>
    </ligand>
</feature>
<evidence type="ECO:0000313" key="8">
    <source>
        <dbReference type="EMBL" id="KAK3930825.1"/>
    </source>
</evidence>
<reference evidence="8" key="2">
    <citation type="journal article" date="2023" name="BMC Genomics">
        <title>Pest status, molecular evolution, and epigenetic factors derived from the genome assembly of Frankliniella fusca, a thysanopteran phytovirus vector.</title>
        <authorList>
            <person name="Catto M.A."/>
            <person name="Labadie P.E."/>
            <person name="Jacobson A.L."/>
            <person name="Kennedy G.G."/>
            <person name="Srinivasan R."/>
            <person name="Hunt B.G."/>
        </authorList>
    </citation>
    <scope>NUCLEOTIDE SEQUENCE</scope>
    <source>
        <strain evidence="8">PL_HMW_Pooled</strain>
    </source>
</reference>
<protein>
    <submittedName>
        <fullName evidence="8">Aldo-keto reductase family 1 member A1</fullName>
    </submittedName>
</protein>
<dbReference type="PANTHER" id="PTHR11732">
    <property type="entry name" value="ALDO/KETO REDUCTASE"/>
    <property type="match status" value="1"/>
</dbReference>
<dbReference type="GO" id="GO:0016491">
    <property type="term" value="F:oxidoreductase activity"/>
    <property type="evidence" value="ECO:0007669"/>
    <property type="project" value="UniProtKB-KW"/>
</dbReference>
<reference evidence="8" key="1">
    <citation type="submission" date="2021-07" db="EMBL/GenBank/DDBJ databases">
        <authorList>
            <person name="Catto M.A."/>
            <person name="Jacobson A."/>
            <person name="Kennedy G."/>
            <person name="Labadie P."/>
            <person name="Hunt B.G."/>
            <person name="Srinivasan R."/>
        </authorList>
    </citation>
    <scope>NUCLEOTIDE SEQUENCE</scope>
    <source>
        <strain evidence="8">PL_HMW_Pooled</strain>
        <tissue evidence="8">Head</tissue>
    </source>
</reference>
<dbReference type="FunFam" id="3.20.20.100:FF:000006">
    <property type="entry name" value="Aldo-keto reductase family 1 member A1"/>
    <property type="match status" value="1"/>
</dbReference>
<proteinExistence type="inferred from homology"/>
<evidence type="ECO:0000256" key="3">
    <source>
        <dbReference type="ARBA" id="ARBA00023002"/>
    </source>
</evidence>
<organism evidence="8 9">
    <name type="scientific">Frankliniella fusca</name>
    <dbReference type="NCBI Taxonomy" id="407009"/>
    <lineage>
        <taxon>Eukaryota</taxon>
        <taxon>Metazoa</taxon>
        <taxon>Ecdysozoa</taxon>
        <taxon>Arthropoda</taxon>
        <taxon>Hexapoda</taxon>
        <taxon>Insecta</taxon>
        <taxon>Pterygota</taxon>
        <taxon>Neoptera</taxon>
        <taxon>Paraneoptera</taxon>
        <taxon>Thysanoptera</taxon>
        <taxon>Terebrantia</taxon>
        <taxon>Thripoidea</taxon>
        <taxon>Thripidae</taxon>
        <taxon>Frankliniella</taxon>
    </lineage>
</organism>
<dbReference type="InterPro" id="IPR023210">
    <property type="entry name" value="NADP_OxRdtase_dom"/>
</dbReference>
<dbReference type="PROSITE" id="PS00062">
    <property type="entry name" value="ALDOKETO_REDUCTASE_2"/>
    <property type="match status" value="1"/>
</dbReference>
<feature type="site" description="Lowers pKa of active site Tyr" evidence="6">
    <location>
        <position position="81"/>
    </location>
</feature>
<dbReference type="PROSITE" id="PS00063">
    <property type="entry name" value="ALDOKETO_REDUCTASE_3"/>
    <property type="match status" value="1"/>
</dbReference>
<dbReference type="SUPFAM" id="SSF51430">
    <property type="entry name" value="NAD(P)-linked oxidoreductase"/>
    <property type="match status" value="1"/>
</dbReference>
<evidence type="ECO:0000256" key="1">
    <source>
        <dbReference type="ARBA" id="ARBA00007905"/>
    </source>
</evidence>
<evidence type="ECO:0000259" key="7">
    <source>
        <dbReference type="Pfam" id="PF00248"/>
    </source>
</evidence>
<dbReference type="AlphaFoldDB" id="A0AAE1I1X6"/>
<feature type="domain" description="NADP-dependent oxidoreductase" evidence="7">
    <location>
        <begin position="18"/>
        <end position="303"/>
    </location>
</feature>
<dbReference type="InterPro" id="IPR018170">
    <property type="entry name" value="Aldo/ket_reductase_CS"/>
</dbReference>
<keyword evidence="3" id="KW-0560">Oxidoreductase</keyword>
<evidence type="ECO:0000256" key="5">
    <source>
        <dbReference type="PIRSR" id="PIRSR000097-2"/>
    </source>
</evidence>
<sequence length="332" mass="36891">MASKAFATLANGAKMPLLGYGTWQARAGEMEGPLENALQAGYRHIDTAAAYGNEDVIGKLIQENWLAPGKLKREDLFIVTKLPPSGVKPGGPEKCLKKSLEKLRMNYVDMYLIHMPCNVKVWGPDESTLSPEGKIVVEEDTDHIAVWKEMEALVDAGLAKNIGLSNFNKRQIQNILDICRIKPANLQVELHMYMQQRPLVDFCHKNGIAVTAYSPIGSPGTDALINGKLGGNITIPDLLRNPVVLELANKYKKSAGQILLKHIVDRGIVAIPKSLSKERIQQNINIFDFKMDAADTKKLDALDKGKDGRIFDFSFFQGFTKSHPKYPFNEYP</sequence>
<keyword evidence="9" id="KW-1185">Reference proteome</keyword>
<dbReference type="InterPro" id="IPR036812">
    <property type="entry name" value="NAD(P)_OxRdtase_dom_sf"/>
</dbReference>
<comment type="caution">
    <text evidence="8">The sequence shown here is derived from an EMBL/GenBank/DDBJ whole genome shotgun (WGS) entry which is preliminary data.</text>
</comment>
<dbReference type="PROSITE" id="PS00798">
    <property type="entry name" value="ALDOKETO_REDUCTASE_1"/>
    <property type="match status" value="1"/>
</dbReference>
<dbReference type="EMBL" id="JAHWGI010001412">
    <property type="protein sequence ID" value="KAK3930825.1"/>
    <property type="molecule type" value="Genomic_DNA"/>
</dbReference>
<gene>
    <name evidence="8" type="ORF">KUF71_024182</name>
</gene>
<name>A0AAE1I1X6_9NEOP</name>